<dbReference type="Proteomes" id="UP001169242">
    <property type="component" value="Unassembled WGS sequence"/>
</dbReference>
<evidence type="ECO:0000256" key="1">
    <source>
        <dbReference type="ARBA" id="ARBA00004413"/>
    </source>
</evidence>
<keyword evidence="7" id="KW-1005">Bacterial flagellum biogenesis</keyword>
<keyword evidence="12" id="KW-0966">Cell projection</keyword>
<sequence>MSKFKFTLEPILSLRQNTEDLCKRELGICLNEKAKLDEQYEKLIAVRNEILEAMRPENNQVLDIERLKYYKSYDETIKMQQMQLAKMLRQLEETIDEKKEALKEAVKEKKILENLKELHYADFIEVCKKEEQQLVDELVAYKYSQKDEGE</sequence>
<reference evidence="12" key="1">
    <citation type="journal article" date="2023" name="Int. J. Syst. Evol. Microbiol.">
        <title>&lt;i&gt;Holtiella tumoricola&lt;/i&gt; gen. nov. sp. nov., isolated from a human clinical sample.</title>
        <authorList>
            <person name="Allen-Vercoe E."/>
            <person name="Daigneault M.C."/>
            <person name="Vancuren S.J."/>
            <person name="Cochrane K."/>
            <person name="O'Neal L.L."/>
            <person name="Sankaranarayanan K."/>
            <person name="Lawson P.A."/>
        </authorList>
    </citation>
    <scope>NUCLEOTIDE SEQUENCE</scope>
    <source>
        <strain evidence="12">CC70A</strain>
    </source>
</reference>
<accession>A0AA42J1Z0</accession>
<evidence type="ECO:0000256" key="6">
    <source>
        <dbReference type="ARBA" id="ARBA00022500"/>
    </source>
</evidence>
<dbReference type="GO" id="GO:0006935">
    <property type="term" value="P:chemotaxis"/>
    <property type="evidence" value="ECO:0007669"/>
    <property type="project" value="UniProtKB-KW"/>
</dbReference>
<comment type="caution">
    <text evidence="12">The sequence shown here is derived from an EMBL/GenBank/DDBJ whole genome shotgun (WGS) entry which is preliminary data.</text>
</comment>
<keyword evidence="11" id="KW-0175">Coiled coil</keyword>
<keyword evidence="12" id="KW-0969">Cilium</keyword>
<gene>
    <name evidence="12" type="primary">fliJ</name>
    <name evidence="12" type="ORF">PBV87_13935</name>
</gene>
<proteinExistence type="inferred from homology"/>
<dbReference type="GO" id="GO:0044781">
    <property type="term" value="P:bacterial-type flagellum organization"/>
    <property type="evidence" value="ECO:0007669"/>
    <property type="project" value="UniProtKB-KW"/>
</dbReference>
<keyword evidence="5" id="KW-1003">Cell membrane</keyword>
<evidence type="ECO:0000256" key="5">
    <source>
        <dbReference type="ARBA" id="ARBA00022475"/>
    </source>
</evidence>
<dbReference type="AlphaFoldDB" id="A0AA42J1Z0"/>
<keyword evidence="8" id="KW-0653">Protein transport</keyword>
<keyword evidence="9" id="KW-0472">Membrane</keyword>
<evidence type="ECO:0000256" key="4">
    <source>
        <dbReference type="ARBA" id="ARBA00022448"/>
    </source>
</evidence>
<evidence type="ECO:0000256" key="3">
    <source>
        <dbReference type="ARBA" id="ARBA00020392"/>
    </source>
</evidence>
<evidence type="ECO:0000256" key="9">
    <source>
        <dbReference type="ARBA" id="ARBA00023136"/>
    </source>
</evidence>
<evidence type="ECO:0000256" key="2">
    <source>
        <dbReference type="ARBA" id="ARBA00010004"/>
    </source>
</evidence>
<dbReference type="GO" id="GO:0071973">
    <property type="term" value="P:bacterial-type flagellum-dependent cell motility"/>
    <property type="evidence" value="ECO:0007669"/>
    <property type="project" value="InterPro"/>
</dbReference>
<keyword evidence="10" id="KW-1006">Bacterial flagellum protein export</keyword>
<keyword evidence="4" id="KW-0813">Transport</keyword>
<dbReference type="GO" id="GO:0009288">
    <property type="term" value="C:bacterial-type flagellum"/>
    <property type="evidence" value="ECO:0007669"/>
    <property type="project" value="InterPro"/>
</dbReference>
<evidence type="ECO:0000256" key="8">
    <source>
        <dbReference type="ARBA" id="ARBA00022927"/>
    </source>
</evidence>
<protein>
    <recommendedName>
        <fullName evidence="3">Flagellar FliJ protein</fullName>
    </recommendedName>
</protein>
<comment type="subcellular location">
    <subcellularLocation>
        <location evidence="1">Cell membrane</location>
        <topology evidence="1">Peripheral membrane protein</topology>
        <orientation evidence="1">Cytoplasmic side</orientation>
    </subcellularLocation>
</comment>
<dbReference type="GO" id="GO:0005886">
    <property type="term" value="C:plasma membrane"/>
    <property type="evidence" value="ECO:0007669"/>
    <property type="project" value="UniProtKB-SubCell"/>
</dbReference>
<dbReference type="InterPro" id="IPR012823">
    <property type="entry name" value="Flagell_FliJ"/>
</dbReference>
<dbReference type="GO" id="GO:0015031">
    <property type="term" value="P:protein transport"/>
    <property type="evidence" value="ECO:0007669"/>
    <property type="project" value="UniProtKB-KW"/>
</dbReference>
<evidence type="ECO:0000256" key="10">
    <source>
        <dbReference type="ARBA" id="ARBA00023225"/>
    </source>
</evidence>
<evidence type="ECO:0000256" key="7">
    <source>
        <dbReference type="ARBA" id="ARBA00022795"/>
    </source>
</evidence>
<evidence type="ECO:0000256" key="11">
    <source>
        <dbReference type="SAM" id="Coils"/>
    </source>
</evidence>
<dbReference type="Gene3D" id="1.10.287.1700">
    <property type="match status" value="1"/>
</dbReference>
<dbReference type="RefSeq" id="WP_053983933.1">
    <property type="nucleotide sequence ID" value="NZ_JAQIFT010000049.1"/>
</dbReference>
<dbReference type="Pfam" id="PF02050">
    <property type="entry name" value="FliJ"/>
    <property type="match status" value="1"/>
</dbReference>
<dbReference type="EMBL" id="JAQIFT010000049">
    <property type="protein sequence ID" value="MDA3732588.1"/>
    <property type="molecule type" value="Genomic_DNA"/>
</dbReference>
<feature type="coiled-coil region" evidence="11">
    <location>
        <begin position="77"/>
        <end position="118"/>
    </location>
</feature>
<keyword evidence="13" id="KW-1185">Reference proteome</keyword>
<dbReference type="NCBIfam" id="TIGR02473">
    <property type="entry name" value="flagell_FliJ"/>
    <property type="match status" value="1"/>
</dbReference>
<keyword evidence="6" id="KW-0145">Chemotaxis</keyword>
<organism evidence="12 13">
    <name type="scientific">Holtiella tumoricola</name>
    <dbReference type="NCBI Taxonomy" id="3018743"/>
    <lineage>
        <taxon>Bacteria</taxon>
        <taxon>Bacillati</taxon>
        <taxon>Bacillota</taxon>
        <taxon>Clostridia</taxon>
        <taxon>Lachnospirales</taxon>
        <taxon>Cellulosilyticaceae</taxon>
        <taxon>Holtiella</taxon>
    </lineage>
</organism>
<keyword evidence="12" id="KW-0282">Flagellum</keyword>
<dbReference type="InterPro" id="IPR053716">
    <property type="entry name" value="Flag_assembly_chemotaxis_eff"/>
</dbReference>
<evidence type="ECO:0000313" key="12">
    <source>
        <dbReference type="EMBL" id="MDA3732588.1"/>
    </source>
</evidence>
<comment type="similarity">
    <text evidence="2">Belongs to the FliJ family.</text>
</comment>
<evidence type="ECO:0000313" key="13">
    <source>
        <dbReference type="Proteomes" id="UP001169242"/>
    </source>
</evidence>
<name>A0AA42J1Z0_9FIRM</name>